<accession>A0AAV6KXN1</accession>
<dbReference type="Pfam" id="PF02721">
    <property type="entry name" value="DUF223"/>
    <property type="match status" value="1"/>
</dbReference>
<evidence type="ECO:0000313" key="2">
    <source>
        <dbReference type="EMBL" id="KAG5557452.1"/>
    </source>
</evidence>
<keyword evidence="3" id="KW-1185">Reference proteome</keyword>
<protein>
    <recommendedName>
        <fullName evidence="1">Replication protein A 70 kDa DNA-binding subunit B/D first OB fold domain-containing protein</fullName>
    </recommendedName>
</protein>
<organism evidence="2 3">
    <name type="scientific">Rhododendron griersonianum</name>
    <dbReference type="NCBI Taxonomy" id="479676"/>
    <lineage>
        <taxon>Eukaryota</taxon>
        <taxon>Viridiplantae</taxon>
        <taxon>Streptophyta</taxon>
        <taxon>Embryophyta</taxon>
        <taxon>Tracheophyta</taxon>
        <taxon>Spermatophyta</taxon>
        <taxon>Magnoliopsida</taxon>
        <taxon>eudicotyledons</taxon>
        <taxon>Gunneridae</taxon>
        <taxon>Pentapetalae</taxon>
        <taxon>asterids</taxon>
        <taxon>Ericales</taxon>
        <taxon>Ericaceae</taxon>
        <taxon>Ericoideae</taxon>
        <taxon>Rhodoreae</taxon>
        <taxon>Rhododendron</taxon>
    </lineage>
</organism>
<reference evidence="2" key="1">
    <citation type="submission" date="2020-08" db="EMBL/GenBank/DDBJ databases">
        <title>Plant Genome Project.</title>
        <authorList>
            <person name="Zhang R.-G."/>
        </authorList>
    </citation>
    <scope>NUCLEOTIDE SEQUENCE</scope>
    <source>
        <strain evidence="2">WSP0</strain>
        <tissue evidence="2">Leaf</tissue>
    </source>
</reference>
<evidence type="ECO:0000313" key="3">
    <source>
        <dbReference type="Proteomes" id="UP000823749"/>
    </source>
</evidence>
<dbReference type="AlphaFoldDB" id="A0AAV6KXN1"/>
<dbReference type="InterPro" id="IPR012340">
    <property type="entry name" value="NA-bd_OB-fold"/>
</dbReference>
<dbReference type="Proteomes" id="UP000823749">
    <property type="component" value="Chromosome 3"/>
</dbReference>
<comment type="caution">
    <text evidence="2">The sequence shown here is derived from an EMBL/GenBank/DDBJ whole genome shotgun (WGS) entry which is preliminary data.</text>
</comment>
<sequence length="207" mass="23631">MAENLFAIEDVKEGMMNWTVKAMVIERGYPRITSASQTYQKIILIDSKGTKMQCTIWNTDIPVLEDTLELYHSYLISNAKVDTTVPEFQIFDSPLQSLGEHQLKKSQMLYVLFAILDVGARRTTRENHIVQNITIIDSSNTPTTLVLWDQHVEQEGEIMGRLVRPFPIVQATRMKVSLYQGYQLATKGSSTFTFNPPMPAAEKLRSW</sequence>
<feature type="domain" description="Replication protein A 70 kDa DNA-binding subunit B/D first OB fold" evidence="1">
    <location>
        <begin position="7"/>
        <end position="85"/>
    </location>
</feature>
<dbReference type="EMBL" id="JACTNZ010000003">
    <property type="protein sequence ID" value="KAG5557452.1"/>
    <property type="molecule type" value="Genomic_DNA"/>
</dbReference>
<dbReference type="InterPro" id="IPR003871">
    <property type="entry name" value="RFA1B/D_OB_1st"/>
</dbReference>
<evidence type="ECO:0000259" key="1">
    <source>
        <dbReference type="Pfam" id="PF02721"/>
    </source>
</evidence>
<proteinExistence type="predicted"/>
<gene>
    <name evidence="2" type="ORF">RHGRI_007630</name>
</gene>
<dbReference type="SUPFAM" id="SSF50249">
    <property type="entry name" value="Nucleic acid-binding proteins"/>
    <property type="match status" value="2"/>
</dbReference>
<dbReference type="Gene3D" id="2.40.50.140">
    <property type="entry name" value="Nucleic acid-binding proteins"/>
    <property type="match status" value="2"/>
</dbReference>
<name>A0AAV6KXN1_9ERIC</name>